<reference evidence="1 2" key="1">
    <citation type="submission" date="2023-03" db="EMBL/GenBank/DDBJ databases">
        <title>WGS of Gossypium arboreum.</title>
        <authorList>
            <person name="Yu D."/>
        </authorList>
    </citation>
    <scope>NUCLEOTIDE SEQUENCE [LARGE SCALE GENOMIC DNA]</scope>
    <source>
        <tissue evidence="1">Leaf</tissue>
    </source>
</reference>
<gene>
    <name evidence="1" type="ORF">PVK06_020611</name>
</gene>
<accession>A0ABR0PMU1</accession>
<evidence type="ECO:0000313" key="2">
    <source>
        <dbReference type="Proteomes" id="UP001358586"/>
    </source>
</evidence>
<dbReference type="Proteomes" id="UP001358586">
    <property type="component" value="Chromosome 6"/>
</dbReference>
<sequence>MMEENEIFIKQNEDLIECFTIVEIKVERLKHKVDTKRESKEALCCVGLICVYLEDFFNFYIKGDHTVNEDMILSTTKNDVTPFDDVHQGIDKDNRP</sequence>
<comment type="caution">
    <text evidence="1">The sequence shown here is derived from an EMBL/GenBank/DDBJ whole genome shotgun (WGS) entry which is preliminary data.</text>
</comment>
<proteinExistence type="predicted"/>
<evidence type="ECO:0000313" key="1">
    <source>
        <dbReference type="EMBL" id="KAK5825747.1"/>
    </source>
</evidence>
<dbReference type="EMBL" id="JARKNE010000006">
    <property type="protein sequence ID" value="KAK5825747.1"/>
    <property type="molecule type" value="Genomic_DNA"/>
</dbReference>
<keyword evidence="2" id="KW-1185">Reference proteome</keyword>
<protein>
    <submittedName>
        <fullName evidence="1">Uncharacterized protein</fullName>
    </submittedName>
</protein>
<name>A0ABR0PMU1_GOSAR</name>
<organism evidence="1 2">
    <name type="scientific">Gossypium arboreum</name>
    <name type="common">Tree cotton</name>
    <name type="synonym">Gossypium nanking</name>
    <dbReference type="NCBI Taxonomy" id="29729"/>
    <lineage>
        <taxon>Eukaryota</taxon>
        <taxon>Viridiplantae</taxon>
        <taxon>Streptophyta</taxon>
        <taxon>Embryophyta</taxon>
        <taxon>Tracheophyta</taxon>
        <taxon>Spermatophyta</taxon>
        <taxon>Magnoliopsida</taxon>
        <taxon>eudicotyledons</taxon>
        <taxon>Gunneridae</taxon>
        <taxon>Pentapetalae</taxon>
        <taxon>rosids</taxon>
        <taxon>malvids</taxon>
        <taxon>Malvales</taxon>
        <taxon>Malvaceae</taxon>
        <taxon>Malvoideae</taxon>
        <taxon>Gossypium</taxon>
    </lineage>
</organism>